<organism evidence="3 4">
    <name type="scientific">Blepharisma stoltei</name>
    <dbReference type="NCBI Taxonomy" id="1481888"/>
    <lineage>
        <taxon>Eukaryota</taxon>
        <taxon>Sar</taxon>
        <taxon>Alveolata</taxon>
        <taxon>Ciliophora</taxon>
        <taxon>Postciliodesmatophora</taxon>
        <taxon>Heterotrichea</taxon>
        <taxon>Heterotrichida</taxon>
        <taxon>Blepharismidae</taxon>
        <taxon>Blepharisma</taxon>
    </lineage>
</organism>
<accession>A0AAU9ICQ0</accession>
<dbReference type="SMART" id="SM00225">
    <property type="entry name" value="BTB"/>
    <property type="match status" value="1"/>
</dbReference>
<dbReference type="Proteomes" id="UP001162131">
    <property type="component" value="Unassembled WGS sequence"/>
</dbReference>
<dbReference type="AlphaFoldDB" id="A0AAU9ICQ0"/>
<keyword evidence="4" id="KW-1185">Reference proteome</keyword>
<evidence type="ECO:0000313" key="4">
    <source>
        <dbReference type="Proteomes" id="UP001162131"/>
    </source>
</evidence>
<dbReference type="Gene3D" id="2.60.120.920">
    <property type="match status" value="1"/>
</dbReference>
<evidence type="ECO:0008006" key="5">
    <source>
        <dbReference type="Google" id="ProtNLM"/>
    </source>
</evidence>
<protein>
    <recommendedName>
        <fullName evidence="5">BTB/POZ domain-containing protein</fullName>
    </recommendedName>
</protein>
<dbReference type="CDD" id="cd18186">
    <property type="entry name" value="BTB_POZ_ZBTB_KLHL-like"/>
    <property type="match status" value="1"/>
</dbReference>
<dbReference type="EMBL" id="CAJZBQ010000004">
    <property type="protein sequence ID" value="CAG9311660.1"/>
    <property type="molecule type" value="Genomic_DNA"/>
</dbReference>
<dbReference type="Gene3D" id="3.30.710.10">
    <property type="entry name" value="Potassium Channel Kv1.1, Chain A"/>
    <property type="match status" value="1"/>
</dbReference>
<gene>
    <name evidence="3" type="ORF">BSTOLATCC_MIC3946</name>
</gene>
<dbReference type="Gene3D" id="1.25.40.420">
    <property type="match status" value="1"/>
</dbReference>
<name>A0AAU9ICQ0_9CILI</name>
<sequence>MENQKEDLFEMQINSPDIVISSLKELLFSDLYSDFTVIIEKTGERIPAHSQILAAASPYFARLLYGPFVEGSSKQMRVNDTSSDIFKSLLQFLYTGSINLNISTIVPLIKAADAFCIATAKSEFCNAAKTIIESLDTSPSTLEQISIILTDSYDLKILEIQEMCLEYIDLYTEEYLESEAFLHLPIEIVELILERDTLCDGVFEVSLYLACLRYVRGDGSINQEIHENFDVGMFTAENIEILSRLFAHIRFPLIPASYIIREIEPTHLISKDDLYHAVAFQAAPHMYQMSDNKIFKERSGSKRPWTWNSNKIGSLIVLSSDKKTAVGHHYDWEKVLGDVNWYAGVHTYSVILEMNASASSNSWQIIVGVAHPDTSLSGHLGSGSKEWGLACYNGLKISSGDTREEFTTPSKRGDVITVKVDIMHQTLEFFRNGISLGIAYNKVTGPLCPAVSLLKSQRVVLKFD</sequence>
<dbReference type="Pfam" id="PF00622">
    <property type="entry name" value="SPRY"/>
    <property type="match status" value="1"/>
</dbReference>
<dbReference type="Pfam" id="PF00651">
    <property type="entry name" value="BTB"/>
    <property type="match status" value="1"/>
</dbReference>
<dbReference type="InterPro" id="IPR013320">
    <property type="entry name" value="ConA-like_dom_sf"/>
</dbReference>
<dbReference type="InterPro" id="IPR011705">
    <property type="entry name" value="BACK"/>
</dbReference>
<evidence type="ECO:0000259" key="2">
    <source>
        <dbReference type="PROSITE" id="PS50188"/>
    </source>
</evidence>
<feature type="domain" description="B30.2/SPRY" evidence="2">
    <location>
        <begin position="285"/>
        <end position="464"/>
    </location>
</feature>
<dbReference type="PROSITE" id="PS50188">
    <property type="entry name" value="B302_SPRY"/>
    <property type="match status" value="1"/>
</dbReference>
<dbReference type="CDD" id="cd11709">
    <property type="entry name" value="SPRY"/>
    <property type="match status" value="1"/>
</dbReference>
<dbReference type="SMART" id="SM00449">
    <property type="entry name" value="SPRY"/>
    <property type="match status" value="1"/>
</dbReference>
<dbReference type="SMART" id="SM00875">
    <property type="entry name" value="BACK"/>
    <property type="match status" value="1"/>
</dbReference>
<dbReference type="SUPFAM" id="SSF49899">
    <property type="entry name" value="Concanavalin A-like lectins/glucanases"/>
    <property type="match status" value="1"/>
</dbReference>
<dbReference type="InterPro" id="IPR051481">
    <property type="entry name" value="BTB-POZ/Galectin-3-binding"/>
</dbReference>
<dbReference type="SUPFAM" id="SSF54695">
    <property type="entry name" value="POZ domain"/>
    <property type="match status" value="1"/>
</dbReference>
<evidence type="ECO:0000259" key="1">
    <source>
        <dbReference type="PROSITE" id="PS50097"/>
    </source>
</evidence>
<dbReference type="InterPro" id="IPR003877">
    <property type="entry name" value="SPRY_dom"/>
</dbReference>
<dbReference type="PANTHER" id="PTHR24410:SF23">
    <property type="entry name" value="BTB DOMAIN-CONTAINING PROTEIN-RELATED"/>
    <property type="match status" value="1"/>
</dbReference>
<dbReference type="PROSITE" id="PS50097">
    <property type="entry name" value="BTB"/>
    <property type="match status" value="1"/>
</dbReference>
<feature type="domain" description="BTB" evidence="1">
    <location>
        <begin position="33"/>
        <end position="102"/>
    </location>
</feature>
<dbReference type="PANTHER" id="PTHR24410">
    <property type="entry name" value="HL07962P-RELATED"/>
    <property type="match status" value="1"/>
</dbReference>
<comment type="caution">
    <text evidence="3">The sequence shown here is derived from an EMBL/GenBank/DDBJ whole genome shotgun (WGS) entry which is preliminary data.</text>
</comment>
<reference evidence="3" key="1">
    <citation type="submission" date="2021-09" db="EMBL/GenBank/DDBJ databases">
        <authorList>
            <consortium name="AG Swart"/>
            <person name="Singh M."/>
            <person name="Singh A."/>
            <person name="Seah K."/>
            <person name="Emmerich C."/>
        </authorList>
    </citation>
    <scope>NUCLEOTIDE SEQUENCE</scope>
    <source>
        <strain evidence="3">ATCC30299</strain>
    </source>
</reference>
<dbReference type="InterPro" id="IPR001870">
    <property type="entry name" value="B30.2/SPRY"/>
</dbReference>
<dbReference type="InterPro" id="IPR043136">
    <property type="entry name" value="B30.2/SPRY_sf"/>
</dbReference>
<evidence type="ECO:0000313" key="3">
    <source>
        <dbReference type="EMBL" id="CAG9311660.1"/>
    </source>
</evidence>
<dbReference type="InterPro" id="IPR000210">
    <property type="entry name" value="BTB/POZ_dom"/>
</dbReference>
<proteinExistence type="predicted"/>
<dbReference type="InterPro" id="IPR011333">
    <property type="entry name" value="SKP1/BTB/POZ_sf"/>
</dbReference>